<protein>
    <submittedName>
        <fullName evidence="2">Uncharacterized protein</fullName>
    </submittedName>
</protein>
<comment type="caution">
    <text evidence="2">The sequence shown here is derived from an EMBL/GenBank/DDBJ whole genome shotgun (WGS) entry which is preliminary data.</text>
</comment>
<proteinExistence type="predicted"/>
<accession>A0A4Z2E2P5</accession>
<evidence type="ECO:0000313" key="3">
    <source>
        <dbReference type="Proteomes" id="UP000314294"/>
    </source>
</evidence>
<gene>
    <name evidence="2" type="ORF">EYF80_066871</name>
</gene>
<organism evidence="2 3">
    <name type="scientific">Liparis tanakae</name>
    <name type="common">Tanaka's snailfish</name>
    <dbReference type="NCBI Taxonomy" id="230148"/>
    <lineage>
        <taxon>Eukaryota</taxon>
        <taxon>Metazoa</taxon>
        <taxon>Chordata</taxon>
        <taxon>Craniata</taxon>
        <taxon>Vertebrata</taxon>
        <taxon>Euteleostomi</taxon>
        <taxon>Actinopterygii</taxon>
        <taxon>Neopterygii</taxon>
        <taxon>Teleostei</taxon>
        <taxon>Neoteleostei</taxon>
        <taxon>Acanthomorphata</taxon>
        <taxon>Eupercaria</taxon>
        <taxon>Perciformes</taxon>
        <taxon>Cottioidei</taxon>
        <taxon>Cottales</taxon>
        <taxon>Liparidae</taxon>
        <taxon>Liparis</taxon>
    </lineage>
</organism>
<dbReference type="Proteomes" id="UP000314294">
    <property type="component" value="Unassembled WGS sequence"/>
</dbReference>
<evidence type="ECO:0000313" key="2">
    <source>
        <dbReference type="EMBL" id="TNN23013.1"/>
    </source>
</evidence>
<feature type="region of interest" description="Disordered" evidence="1">
    <location>
        <begin position="1"/>
        <end position="61"/>
    </location>
</feature>
<dbReference type="EMBL" id="SRLO01020157">
    <property type="protein sequence ID" value="TNN23013.1"/>
    <property type="molecule type" value="Genomic_DNA"/>
</dbReference>
<dbReference type="AlphaFoldDB" id="A0A4Z2E2P5"/>
<sequence>MVWSSLENSGGTGRTGSHRPPTDPSQGDPGLRPPQGTRVTQTLTDPHRGPGSQTLTGDPGLRPSCWSWSGLTLHEGRVAAVVVQVSAVRVGQAVVPQARSVAETLQDAVHEALRTTTTTTTTTCYY</sequence>
<evidence type="ECO:0000256" key="1">
    <source>
        <dbReference type="SAM" id="MobiDB-lite"/>
    </source>
</evidence>
<reference evidence="2 3" key="1">
    <citation type="submission" date="2019-03" db="EMBL/GenBank/DDBJ databases">
        <title>First draft genome of Liparis tanakae, snailfish: a comprehensive survey of snailfish specific genes.</title>
        <authorList>
            <person name="Kim W."/>
            <person name="Song I."/>
            <person name="Jeong J.-H."/>
            <person name="Kim D."/>
            <person name="Kim S."/>
            <person name="Ryu S."/>
            <person name="Song J.Y."/>
            <person name="Lee S.K."/>
        </authorList>
    </citation>
    <scope>NUCLEOTIDE SEQUENCE [LARGE SCALE GENOMIC DNA]</scope>
    <source>
        <tissue evidence="2">Muscle</tissue>
    </source>
</reference>
<keyword evidence="3" id="KW-1185">Reference proteome</keyword>
<name>A0A4Z2E2P5_9TELE</name>